<dbReference type="PANTHER" id="PTHR44086">
    <property type="entry name" value="THIOSULFATE SULFURTRANSFERASE RDL2, MITOCHONDRIAL-RELATED"/>
    <property type="match status" value="1"/>
</dbReference>
<dbReference type="OrthoDB" id="566238at2759"/>
<dbReference type="InterPro" id="IPR001763">
    <property type="entry name" value="Rhodanese-like_dom"/>
</dbReference>
<dbReference type="GO" id="GO:0005739">
    <property type="term" value="C:mitochondrion"/>
    <property type="evidence" value="ECO:0007669"/>
    <property type="project" value="TreeGrafter"/>
</dbReference>
<dbReference type="EMBL" id="LJZO01000005">
    <property type="protein sequence ID" value="ROW02273.1"/>
    <property type="molecule type" value="Genomic_DNA"/>
</dbReference>
<dbReference type="STRING" id="252740.A0A423WFY8"/>
<proteinExistence type="predicted"/>
<dbReference type="Gene3D" id="3.40.250.10">
    <property type="entry name" value="Rhodanese-like domain"/>
    <property type="match status" value="1"/>
</dbReference>
<evidence type="ECO:0000313" key="4">
    <source>
        <dbReference type="Proteomes" id="UP000284375"/>
    </source>
</evidence>
<protein>
    <recommendedName>
        <fullName evidence="2">Rhodanese domain-containing protein</fullName>
    </recommendedName>
</protein>
<dbReference type="Pfam" id="PF00581">
    <property type="entry name" value="Rhodanese"/>
    <property type="match status" value="1"/>
</dbReference>
<accession>A0A423WFY8</accession>
<dbReference type="CDD" id="cd01519">
    <property type="entry name" value="RHOD_HSP67B2"/>
    <property type="match status" value="1"/>
</dbReference>
<sequence>MASRRQLMPALCALRQAARHSCHHHQPGTAAAAAAAAKGTAAAGPRTFSSIAAQPSTQRKHRTAGVVAPPLPAGAPATRWRRYYSQERQPPAAGNKIWSFEDVQKLTQEAKPNVVIVDVREPGELQSTGRIPGAVNIPVTSQPDSFHISDDDFEDRFGYARPGRDQELVFYCKAGVRGRAAAGLAREAGWSTIGEYPGSWLDWAGKGGKVER</sequence>
<organism evidence="3 4">
    <name type="scientific">Cytospora chrysosperma</name>
    <name type="common">Cytospora canker fungus</name>
    <name type="synonym">Sphaeria chrysosperma</name>
    <dbReference type="NCBI Taxonomy" id="252740"/>
    <lineage>
        <taxon>Eukaryota</taxon>
        <taxon>Fungi</taxon>
        <taxon>Dikarya</taxon>
        <taxon>Ascomycota</taxon>
        <taxon>Pezizomycotina</taxon>
        <taxon>Sordariomycetes</taxon>
        <taxon>Sordariomycetidae</taxon>
        <taxon>Diaporthales</taxon>
        <taxon>Cytosporaceae</taxon>
        <taxon>Cytospora</taxon>
    </lineage>
</organism>
<feature type="domain" description="Rhodanese" evidence="2">
    <location>
        <begin position="110"/>
        <end position="212"/>
    </location>
</feature>
<evidence type="ECO:0000256" key="1">
    <source>
        <dbReference type="SAM" id="MobiDB-lite"/>
    </source>
</evidence>
<keyword evidence="4" id="KW-1185">Reference proteome</keyword>
<dbReference type="Proteomes" id="UP000284375">
    <property type="component" value="Unassembled WGS sequence"/>
</dbReference>
<dbReference type="PANTHER" id="PTHR44086:SF10">
    <property type="entry name" value="THIOSULFATE SULFURTRANSFERASE_RHODANESE-LIKE DOMAIN-CONTAINING PROTEIN 3"/>
    <property type="match status" value="1"/>
</dbReference>
<evidence type="ECO:0000313" key="3">
    <source>
        <dbReference type="EMBL" id="ROW02273.1"/>
    </source>
</evidence>
<dbReference type="InterPro" id="IPR036873">
    <property type="entry name" value="Rhodanese-like_dom_sf"/>
</dbReference>
<reference evidence="3 4" key="1">
    <citation type="submission" date="2015-09" db="EMBL/GenBank/DDBJ databases">
        <title>Host preference determinants of Valsa canker pathogens revealed by comparative genomics.</title>
        <authorList>
            <person name="Yin Z."/>
            <person name="Huang L."/>
        </authorList>
    </citation>
    <scope>NUCLEOTIDE SEQUENCE [LARGE SCALE GENOMIC DNA]</scope>
    <source>
        <strain evidence="3 4">YSFL</strain>
    </source>
</reference>
<gene>
    <name evidence="3" type="ORF">VSDG_02577</name>
</gene>
<dbReference type="SUPFAM" id="SSF52821">
    <property type="entry name" value="Rhodanese/Cell cycle control phosphatase"/>
    <property type="match status" value="1"/>
</dbReference>
<dbReference type="PROSITE" id="PS50206">
    <property type="entry name" value="RHODANESE_3"/>
    <property type="match status" value="1"/>
</dbReference>
<evidence type="ECO:0000259" key="2">
    <source>
        <dbReference type="PROSITE" id="PS50206"/>
    </source>
</evidence>
<dbReference type="AlphaFoldDB" id="A0A423WFY8"/>
<feature type="region of interest" description="Disordered" evidence="1">
    <location>
        <begin position="53"/>
        <end position="72"/>
    </location>
</feature>
<dbReference type="SMART" id="SM00450">
    <property type="entry name" value="RHOD"/>
    <property type="match status" value="1"/>
</dbReference>
<comment type="caution">
    <text evidence="3">The sequence shown here is derived from an EMBL/GenBank/DDBJ whole genome shotgun (WGS) entry which is preliminary data.</text>
</comment>
<name>A0A423WFY8_CYTCH</name>
<dbReference type="GO" id="GO:0004792">
    <property type="term" value="F:thiosulfate-cyanide sulfurtransferase activity"/>
    <property type="evidence" value="ECO:0007669"/>
    <property type="project" value="TreeGrafter"/>
</dbReference>